<dbReference type="Gene3D" id="1.10.340.70">
    <property type="match status" value="1"/>
</dbReference>
<proteinExistence type="predicted"/>
<dbReference type="GO" id="GO:0003824">
    <property type="term" value="F:catalytic activity"/>
    <property type="evidence" value="ECO:0007669"/>
    <property type="project" value="UniProtKB-KW"/>
</dbReference>
<dbReference type="Proteomes" id="UP000078561">
    <property type="component" value="Unassembled WGS sequence"/>
</dbReference>
<evidence type="ECO:0000259" key="2">
    <source>
        <dbReference type="Pfam" id="PF17919"/>
    </source>
</evidence>
<evidence type="ECO:0008006" key="6">
    <source>
        <dbReference type="Google" id="ProtNLM"/>
    </source>
</evidence>
<organism evidence="4">
    <name type="scientific">Absidia glauca</name>
    <name type="common">Pin mould</name>
    <dbReference type="NCBI Taxonomy" id="4829"/>
    <lineage>
        <taxon>Eukaryota</taxon>
        <taxon>Fungi</taxon>
        <taxon>Fungi incertae sedis</taxon>
        <taxon>Mucoromycota</taxon>
        <taxon>Mucoromycotina</taxon>
        <taxon>Mucoromycetes</taxon>
        <taxon>Mucorales</taxon>
        <taxon>Cunninghamellaceae</taxon>
        <taxon>Absidia</taxon>
    </lineage>
</organism>
<dbReference type="Gene3D" id="3.30.70.270">
    <property type="match status" value="2"/>
</dbReference>
<sequence>MEEHAQHVRQVIDKLTDVNLILNPDKCHFAQRAVYLLGFCVSEKGLSLDTRKVTNVQQWPLPSTGNDIERFLGVINYFREHIPKVSTLTAPLDRLRKAKHLGALWTPECDQAFSTLKAILTRTPIIKHPRTNEPFYVATDASNVGIGAVLFQLDNKVVRHLGFFARTLSKSERNYSTTKRELLAVIFALNKFHKFLWGNHFTLFTDHRALVYIHTQRIANPMMIGWLDTLLQYNFTVAHIPGMSNVLPDALSRLFPPSKELAGDDLTQQRRKVYQPNKLSKLTNAYELTTVEQNQKRQDEKDLLEPKVDDQRNILRMYHRQASIYLESHIEQPEQRQSNEIKNLDERQTILERQHAFGHFGADAMTKAIQRDGMHWPNLKQDAVNMIKKCNLCMQFNVAKKGYHPLASITAKLPGDHWAIDLAGPLDQTTRARAIPDKRAVVSAI</sequence>
<evidence type="ECO:0000313" key="5">
    <source>
        <dbReference type="Proteomes" id="UP000078561"/>
    </source>
</evidence>
<dbReference type="InterPro" id="IPR050951">
    <property type="entry name" value="Retrovirus_Pol_polyprotein"/>
</dbReference>
<dbReference type="OrthoDB" id="2281046at2759"/>
<dbReference type="InterPro" id="IPR043502">
    <property type="entry name" value="DNA/RNA_pol_sf"/>
</dbReference>
<dbReference type="InParanoid" id="A0A163IZH0"/>
<dbReference type="EMBL" id="LT550868">
    <property type="protein sequence ID" value="SAL96265.1"/>
    <property type="molecule type" value="Genomic_DNA"/>
</dbReference>
<evidence type="ECO:0000259" key="3">
    <source>
        <dbReference type="Pfam" id="PF17921"/>
    </source>
</evidence>
<protein>
    <recommendedName>
        <fullName evidence="6">Reverse transcriptase/retrotransposon-derived protein RNase H-like domain-containing protein</fullName>
    </recommendedName>
</protein>
<keyword evidence="5" id="KW-1185">Reference proteome</keyword>
<evidence type="ECO:0000313" key="4">
    <source>
        <dbReference type="EMBL" id="SAL96265.1"/>
    </source>
</evidence>
<name>A0A163IZH0_ABSGL</name>
<gene>
    <name evidence="4" type="primary">ABSGL_01656.1 scaffold 2003</name>
</gene>
<dbReference type="PANTHER" id="PTHR37984">
    <property type="entry name" value="PROTEIN CBG26694"/>
    <property type="match status" value="1"/>
</dbReference>
<feature type="domain" description="Integrase zinc-binding" evidence="3">
    <location>
        <begin position="345"/>
        <end position="397"/>
    </location>
</feature>
<dbReference type="SUPFAM" id="SSF56672">
    <property type="entry name" value="DNA/RNA polymerases"/>
    <property type="match status" value="1"/>
</dbReference>
<accession>A0A163IZH0</accession>
<dbReference type="Pfam" id="PF17919">
    <property type="entry name" value="RT_RNaseH_2"/>
    <property type="match status" value="1"/>
</dbReference>
<dbReference type="PANTHER" id="PTHR37984:SF5">
    <property type="entry name" value="PROTEIN NYNRIN-LIKE"/>
    <property type="match status" value="1"/>
</dbReference>
<evidence type="ECO:0000256" key="1">
    <source>
        <dbReference type="ARBA" id="ARBA00023268"/>
    </source>
</evidence>
<dbReference type="STRING" id="4829.A0A163IZH0"/>
<keyword evidence="1" id="KW-0511">Multifunctional enzyme</keyword>
<feature type="domain" description="Reverse transcriptase/retrotransposon-derived protein RNase H-like" evidence="2">
    <location>
        <begin position="105"/>
        <end position="203"/>
    </location>
</feature>
<dbReference type="CDD" id="cd09274">
    <property type="entry name" value="RNase_HI_RT_Ty3"/>
    <property type="match status" value="1"/>
</dbReference>
<dbReference type="InterPro" id="IPR041577">
    <property type="entry name" value="RT_RNaseH_2"/>
</dbReference>
<dbReference type="InterPro" id="IPR043128">
    <property type="entry name" value="Rev_trsase/Diguanyl_cyclase"/>
</dbReference>
<dbReference type="InterPro" id="IPR041588">
    <property type="entry name" value="Integrase_H2C2"/>
</dbReference>
<dbReference type="FunFam" id="3.10.20.370:FF:000001">
    <property type="entry name" value="Retrovirus-related Pol polyprotein from transposon 17.6-like protein"/>
    <property type="match status" value="1"/>
</dbReference>
<dbReference type="Pfam" id="PF17921">
    <property type="entry name" value="Integrase_H2C2"/>
    <property type="match status" value="1"/>
</dbReference>
<reference evidence="4" key="1">
    <citation type="submission" date="2016-04" db="EMBL/GenBank/DDBJ databases">
        <authorList>
            <person name="Evans L.H."/>
            <person name="Alamgir A."/>
            <person name="Owens N."/>
            <person name="Weber N.D."/>
            <person name="Virtaneva K."/>
            <person name="Barbian K."/>
            <person name="Babar A."/>
            <person name="Rosenke K."/>
        </authorList>
    </citation>
    <scope>NUCLEOTIDE SEQUENCE [LARGE SCALE GENOMIC DNA]</scope>
    <source>
        <strain evidence="4">CBS 101.48</strain>
    </source>
</reference>
<dbReference type="FunFam" id="3.30.70.270:FF:000020">
    <property type="entry name" value="Transposon Tf2-6 polyprotein-like Protein"/>
    <property type="match status" value="1"/>
</dbReference>
<dbReference type="AlphaFoldDB" id="A0A163IZH0"/>